<evidence type="ECO:0000256" key="6">
    <source>
        <dbReference type="ARBA" id="ARBA00022840"/>
    </source>
</evidence>
<comment type="subcellular location">
    <subcellularLocation>
        <location evidence="1">Cell membrane</location>
        <topology evidence="1">Peripheral membrane protein</topology>
    </subcellularLocation>
</comment>
<dbReference type="EMBL" id="LT629742">
    <property type="protein sequence ID" value="SDR75728.1"/>
    <property type="molecule type" value="Genomic_DNA"/>
</dbReference>
<dbReference type="OrthoDB" id="5296765at2"/>
<dbReference type="InterPro" id="IPR017871">
    <property type="entry name" value="ABC_transporter-like_CS"/>
</dbReference>
<dbReference type="Gene3D" id="3.40.50.300">
    <property type="entry name" value="P-loop containing nucleotide triphosphate hydrolases"/>
    <property type="match status" value="1"/>
</dbReference>
<dbReference type="InterPro" id="IPR003439">
    <property type="entry name" value="ABC_transporter-like_ATP-bd"/>
</dbReference>
<sequence length="252" mass="27578">MISISGVTKRYGRTAVVDDVSLELGGSGITSLIGPNGAGKSTLLSMIARLLPMDDGTITIDGLDVVTTAGSQLATRIAVLRQDNHLAARLTVRELVAFGRYPHSKGRLTVLDREHIENALAFLDLGGLEGRYLDELSGGQRQRAFIAMVLAQDTKYVLLDEPLNNLDLRHAVEIMRLLRRVADEMDKRVVIVLHDINFASVYSDEIIAMQKGRVLAHGGIDDIMQNAVLANIYGMPIDVCEIAGQRIGYYYS</sequence>
<feature type="domain" description="ABC transporter" evidence="10">
    <location>
        <begin position="2"/>
        <end position="236"/>
    </location>
</feature>
<dbReference type="Pfam" id="PF00005">
    <property type="entry name" value="ABC_tran"/>
    <property type="match status" value="1"/>
</dbReference>
<dbReference type="GO" id="GO:0006826">
    <property type="term" value="P:iron ion transport"/>
    <property type="evidence" value="ECO:0007669"/>
    <property type="project" value="UniProtKB-KW"/>
</dbReference>
<dbReference type="PROSITE" id="PS00211">
    <property type="entry name" value="ABC_TRANSPORTER_1"/>
    <property type="match status" value="1"/>
</dbReference>
<keyword evidence="5" id="KW-0547">Nucleotide-binding</keyword>
<protein>
    <submittedName>
        <fullName evidence="11">Iron complex transport system ATP-binding protein</fullName>
    </submittedName>
</protein>
<evidence type="ECO:0000313" key="11">
    <source>
        <dbReference type="EMBL" id="SDR75728.1"/>
    </source>
</evidence>
<evidence type="ECO:0000259" key="10">
    <source>
        <dbReference type="PROSITE" id="PS50893"/>
    </source>
</evidence>
<evidence type="ECO:0000313" key="12">
    <source>
        <dbReference type="Proteomes" id="UP000181956"/>
    </source>
</evidence>
<dbReference type="Proteomes" id="UP000181956">
    <property type="component" value="Chromosome I"/>
</dbReference>
<evidence type="ECO:0000256" key="1">
    <source>
        <dbReference type="ARBA" id="ARBA00004202"/>
    </source>
</evidence>
<dbReference type="InterPro" id="IPR003593">
    <property type="entry name" value="AAA+_ATPase"/>
</dbReference>
<accession>A0A1H1LMI2</accession>
<reference evidence="12" key="1">
    <citation type="submission" date="2016-10" db="EMBL/GenBank/DDBJ databases">
        <authorList>
            <person name="Varghese N."/>
            <person name="Submissions S."/>
        </authorList>
    </citation>
    <scope>NUCLEOTIDE SEQUENCE [LARGE SCALE GENOMIC DNA]</scope>
    <source>
        <strain evidence="12">DSM 21772</strain>
    </source>
</reference>
<evidence type="ECO:0000256" key="2">
    <source>
        <dbReference type="ARBA" id="ARBA00022448"/>
    </source>
</evidence>
<dbReference type="PROSITE" id="PS50893">
    <property type="entry name" value="ABC_TRANSPORTER_2"/>
    <property type="match status" value="1"/>
</dbReference>
<dbReference type="GO" id="GO:0005524">
    <property type="term" value="F:ATP binding"/>
    <property type="evidence" value="ECO:0007669"/>
    <property type="project" value="UniProtKB-KW"/>
</dbReference>
<evidence type="ECO:0000256" key="5">
    <source>
        <dbReference type="ARBA" id="ARBA00022741"/>
    </source>
</evidence>
<evidence type="ECO:0000256" key="9">
    <source>
        <dbReference type="ARBA" id="ARBA00023136"/>
    </source>
</evidence>
<organism evidence="11 12">
    <name type="scientific">Microterricola viridarii</name>
    <dbReference type="NCBI Taxonomy" id="412690"/>
    <lineage>
        <taxon>Bacteria</taxon>
        <taxon>Bacillati</taxon>
        <taxon>Actinomycetota</taxon>
        <taxon>Actinomycetes</taxon>
        <taxon>Micrococcales</taxon>
        <taxon>Microbacteriaceae</taxon>
        <taxon>Microterricola</taxon>
    </lineage>
</organism>
<dbReference type="PANTHER" id="PTHR42771:SF3">
    <property type="entry name" value="PETROBACTIN IMPORT ATP-BINDING PROTEIN YCLP"/>
    <property type="match status" value="1"/>
</dbReference>
<evidence type="ECO:0000256" key="7">
    <source>
        <dbReference type="ARBA" id="ARBA00023004"/>
    </source>
</evidence>
<proteinExistence type="predicted"/>
<keyword evidence="4" id="KW-0410">Iron transport</keyword>
<evidence type="ECO:0000256" key="3">
    <source>
        <dbReference type="ARBA" id="ARBA00022475"/>
    </source>
</evidence>
<dbReference type="GO" id="GO:0005886">
    <property type="term" value="C:plasma membrane"/>
    <property type="evidence" value="ECO:0007669"/>
    <property type="project" value="UniProtKB-SubCell"/>
</dbReference>
<dbReference type="RefSeq" id="WP_083362344.1">
    <property type="nucleotide sequence ID" value="NZ_LT629742.1"/>
</dbReference>
<keyword evidence="9" id="KW-0472">Membrane</keyword>
<evidence type="ECO:0000256" key="8">
    <source>
        <dbReference type="ARBA" id="ARBA00023065"/>
    </source>
</evidence>
<keyword evidence="3" id="KW-1003">Cell membrane</keyword>
<keyword evidence="12" id="KW-1185">Reference proteome</keyword>
<evidence type="ECO:0000256" key="4">
    <source>
        <dbReference type="ARBA" id="ARBA00022496"/>
    </source>
</evidence>
<dbReference type="SMART" id="SM00382">
    <property type="entry name" value="AAA"/>
    <property type="match status" value="1"/>
</dbReference>
<dbReference type="InterPro" id="IPR027417">
    <property type="entry name" value="P-loop_NTPase"/>
</dbReference>
<name>A0A1H1LMI2_9MICO</name>
<gene>
    <name evidence="11" type="ORF">SAMN04489834_0154</name>
</gene>
<keyword evidence="6 11" id="KW-0067">ATP-binding</keyword>
<keyword evidence="2" id="KW-0813">Transport</keyword>
<dbReference type="FunFam" id="3.40.50.300:FF:000134">
    <property type="entry name" value="Iron-enterobactin ABC transporter ATP-binding protein"/>
    <property type="match status" value="1"/>
</dbReference>
<dbReference type="AlphaFoldDB" id="A0A1H1LMI2"/>
<keyword evidence="7" id="KW-0408">Iron</keyword>
<dbReference type="CDD" id="cd03214">
    <property type="entry name" value="ABC_Iron-Siderophores_B12_Hemin"/>
    <property type="match status" value="1"/>
</dbReference>
<dbReference type="PANTHER" id="PTHR42771">
    <property type="entry name" value="IRON(3+)-HYDROXAMATE IMPORT ATP-BINDING PROTEIN FHUC"/>
    <property type="match status" value="1"/>
</dbReference>
<keyword evidence="8" id="KW-0406">Ion transport</keyword>
<dbReference type="InterPro" id="IPR051535">
    <property type="entry name" value="Siderophore_ABC-ATPase"/>
</dbReference>
<dbReference type="SUPFAM" id="SSF52540">
    <property type="entry name" value="P-loop containing nucleoside triphosphate hydrolases"/>
    <property type="match status" value="1"/>
</dbReference>
<dbReference type="GO" id="GO:0016887">
    <property type="term" value="F:ATP hydrolysis activity"/>
    <property type="evidence" value="ECO:0007669"/>
    <property type="project" value="InterPro"/>
</dbReference>
<dbReference type="STRING" id="412690.SAMN04489834_0154"/>